<dbReference type="InterPro" id="IPR029021">
    <property type="entry name" value="Prot-tyrosine_phosphatase-like"/>
</dbReference>
<evidence type="ECO:0000313" key="3">
    <source>
        <dbReference type="Proteomes" id="UP001354931"/>
    </source>
</evidence>
<organism evidence="2 3">
    <name type="scientific">Streptomyces endophyticus</name>
    <dbReference type="NCBI Taxonomy" id="714166"/>
    <lineage>
        <taxon>Bacteria</taxon>
        <taxon>Bacillati</taxon>
        <taxon>Actinomycetota</taxon>
        <taxon>Actinomycetes</taxon>
        <taxon>Kitasatosporales</taxon>
        <taxon>Streptomycetaceae</taxon>
        <taxon>Streptomyces</taxon>
    </lineage>
</organism>
<keyword evidence="3" id="KW-1185">Reference proteome</keyword>
<feature type="chain" id="PRO_5045412227" evidence="1">
    <location>
        <begin position="45"/>
        <end position="323"/>
    </location>
</feature>
<dbReference type="InterPro" id="IPR026893">
    <property type="entry name" value="Tyr/Ser_Pase_IphP-type"/>
</dbReference>
<name>A0ABU6F666_9ACTN</name>
<dbReference type="Pfam" id="PF13350">
    <property type="entry name" value="Y_phosphatase3"/>
    <property type="match status" value="1"/>
</dbReference>
<protein>
    <submittedName>
        <fullName evidence="2">Tyrosine-protein phosphatase</fullName>
    </submittedName>
</protein>
<reference evidence="2 3" key="1">
    <citation type="submission" date="2022-10" db="EMBL/GenBank/DDBJ databases">
        <authorList>
            <person name="Xie J."/>
            <person name="Shen N."/>
        </authorList>
    </citation>
    <scope>NUCLEOTIDE SEQUENCE [LARGE SCALE GENOMIC DNA]</scope>
    <source>
        <strain evidence="2 3">YIM65594</strain>
    </source>
</reference>
<dbReference type="PROSITE" id="PS51318">
    <property type="entry name" value="TAT"/>
    <property type="match status" value="1"/>
</dbReference>
<dbReference type="EMBL" id="JAOZYC010000119">
    <property type="protein sequence ID" value="MEB8339494.1"/>
    <property type="molecule type" value="Genomic_DNA"/>
</dbReference>
<dbReference type="InterPro" id="IPR006311">
    <property type="entry name" value="TAT_signal"/>
</dbReference>
<evidence type="ECO:0000313" key="2">
    <source>
        <dbReference type="EMBL" id="MEB8339494.1"/>
    </source>
</evidence>
<evidence type="ECO:0000256" key="1">
    <source>
        <dbReference type="SAM" id="SignalP"/>
    </source>
</evidence>
<proteinExistence type="predicted"/>
<comment type="caution">
    <text evidence="2">The sequence shown here is derived from an EMBL/GenBank/DDBJ whole genome shotgun (WGS) entry which is preliminary data.</text>
</comment>
<accession>A0ABU6F666</accession>
<dbReference type="RefSeq" id="WP_326017663.1">
    <property type="nucleotide sequence ID" value="NZ_JAOZYC010000119.1"/>
</dbReference>
<sequence length="323" mass="34470">MPHTYRTGHADRTDNAYTAALSRRRALAAALGTAAALTAAPVAAAVPGAPGEAPARPATGGIRQIPLKGAVNVRDIGGYRARGHGRVRYGLVYRADALSELTDADVARVAGLRLGEVVDFRVPFEVKTDGADRLPAGLAVTSRSVSDGGQYEQMMAAIGSKDPAVQQEALGNGKAAAAMRTTYRMFVTDAANRAQFAATLRDAAYGGRGALLYHCTSGKDRTGWMTYVLLSLLGVSERDAVGDYLASNTFRAAHDAQVREGLRQAGLMRNPELLIPVQEVRMEYLDAAREQVRSAFGSLDRYVAEGLGVDRRVVKVLRARLVE</sequence>
<dbReference type="SUPFAM" id="SSF52799">
    <property type="entry name" value="(Phosphotyrosine protein) phosphatases II"/>
    <property type="match status" value="1"/>
</dbReference>
<feature type="signal peptide" evidence="1">
    <location>
        <begin position="1"/>
        <end position="44"/>
    </location>
</feature>
<gene>
    <name evidence="2" type="ORF">OKJ99_18535</name>
</gene>
<dbReference type="Gene3D" id="3.90.190.10">
    <property type="entry name" value="Protein tyrosine phosphatase superfamily"/>
    <property type="match status" value="1"/>
</dbReference>
<keyword evidence="1" id="KW-0732">Signal</keyword>
<dbReference type="Proteomes" id="UP001354931">
    <property type="component" value="Unassembled WGS sequence"/>
</dbReference>